<organism evidence="2 3">
    <name type="scientific">Clunio marinus</name>
    <dbReference type="NCBI Taxonomy" id="568069"/>
    <lineage>
        <taxon>Eukaryota</taxon>
        <taxon>Metazoa</taxon>
        <taxon>Ecdysozoa</taxon>
        <taxon>Arthropoda</taxon>
        <taxon>Hexapoda</taxon>
        <taxon>Insecta</taxon>
        <taxon>Pterygota</taxon>
        <taxon>Neoptera</taxon>
        <taxon>Endopterygota</taxon>
        <taxon>Diptera</taxon>
        <taxon>Nematocera</taxon>
        <taxon>Chironomoidea</taxon>
        <taxon>Chironomidae</taxon>
        <taxon>Clunio</taxon>
    </lineage>
</organism>
<protein>
    <submittedName>
        <fullName evidence="2">CLUMA_CG006777, isoform A</fullName>
    </submittedName>
</protein>
<evidence type="ECO:0000313" key="2">
    <source>
        <dbReference type="EMBL" id="CRK93233.1"/>
    </source>
</evidence>
<proteinExistence type="predicted"/>
<reference evidence="2 3" key="1">
    <citation type="submission" date="2015-04" db="EMBL/GenBank/DDBJ databases">
        <authorList>
            <person name="Syromyatnikov M.Y."/>
            <person name="Popov V.N."/>
        </authorList>
    </citation>
    <scope>NUCLEOTIDE SEQUENCE [LARGE SCALE GENOMIC DNA]</scope>
</reference>
<keyword evidence="1" id="KW-0472">Membrane</keyword>
<dbReference type="Proteomes" id="UP000183832">
    <property type="component" value="Unassembled WGS sequence"/>
</dbReference>
<dbReference type="AlphaFoldDB" id="A0A1J1I4C2"/>
<evidence type="ECO:0000256" key="1">
    <source>
        <dbReference type="SAM" id="Phobius"/>
    </source>
</evidence>
<evidence type="ECO:0000313" key="3">
    <source>
        <dbReference type="Proteomes" id="UP000183832"/>
    </source>
</evidence>
<feature type="transmembrane region" description="Helical" evidence="1">
    <location>
        <begin position="131"/>
        <end position="152"/>
    </location>
</feature>
<sequence>MDPMQMTGVVMETNSNDNQIMKLNPIVPLTTMTPMLSLDNFPKDFYPTIAKKYSSQPQLYKHVYVTSPHHKDKKKKKKNKFKDSDESWFDYLNPFTCDDDYEDYDEDFSGSDESNTRRRTRLRNRRRRRRIILFALAAALALVAAKCLLSQLSHWFPTFFATTGRDEFFGNDQLYHDGIDLDRAASEKSFDNSIEQRSFFSPTYDETRIANVPSRSLIIKENCTEKCREVNIFNEEWSMEDCWVET</sequence>
<keyword evidence="3" id="KW-1185">Reference proteome</keyword>
<keyword evidence="1" id="KW-1133">Transmembrane helix</keyword>
<keyword evidence="1" id="KW-0812">Transmembrane</keyword>
<name>A0A1J1I4C2_9DIPT</name>
<accession>A0A1J1I4C2</accession>
<dbReference type="EMBL" id="CVRI01000037">
    <property type="protein sequence ID" value="CRK93233.1"/>
    <property type="molecule type" value="Genomic_DNA"/>
</dbReference>
<gene>
    <name evidence="2" type="ORF">CLUMA_CG006777</name>
</gene>